<evidence type="ECO:0000313" key="3">
    <source>
        <dbReference type="Proteomes" id="UP001500864"/>
    </source>
</evidence>
<protein>
    <submittedName>
        <fullName evidence="2">Uncharacterized protein</fullName>
    </submittedName>
</protein>
<keyword evidence="1" id="KW-0732">Signal</keyword>
<comment type="caution">
    <text evidence="2">The sequence shown here is derived from an EMBL/GenBank/DDBJ whole genome shotgun (WGS) entry which is preliminary data.</text>
</comment>
<dbReference type="Proteomes" id="UP001500864">
    <property type="component" value="Unassembled WGS sequence"/>
</dbReference>
<name>A0ABP9N0I7_9HYPH</name>
<evidence type="ECO:0000256" key="1">
    <source>
        <dbReference type="SAM" id="SignalP"/>
    </source>
</evidence>
<feature type="chain" id="PRO_5045277239" evidence="1">
    <location>
        <begin position="24"/>
        <end position="135"/>
    </location>
</feature>
<accession>A0ABP9N0I7</accession>
<keyword evidence="3" id="KW-1185">Reference proteome</keyword>
<sequence length="135" mass="15200">MKKFFTKGLLAANIFIFSTVAFAGFGESEWNFALGESVKIGNPENDMRSGVEYGCNKFMPEKVSFTLSYSAPSDLEKLYIKTDDKNKITHDKENKIFTLKDIKSLDIGFPPVGNYIFKNITEQRVIGIDCDTGDF</sequence>
<proteinExistence type="predicted"/>
<feature type="signal peptide" evidence="1">
    <location>
        <begin position="1"/>
        <end position="23"/>
    </location>
</feature>
<reference evidence="3" key="1">
    <citation type="journal article" date="2019" name="Int. J. Syst. Evol. Microbiol.">
        <title>The Global Catalogue of Microorganisms (GCM) 10K type strain sequencing project: providing services to taxonomists for standard genome sequencing and annotation.</title>
        <authorList>
            <consortium name="The Broad Institute Genomics Platform"/>
            <consortium name="The Broad Institute Genome Sequencing Center for Infectious Disease"/>
            <person name="Wu L."/>
            <person name="Ma J."/>
        </authorList>
    </citation>
    <scope>NUCLEOTIDE SEQUENCE [LARGE SCALE GENOMIC DNA]</scope>
    <source>
        <strain evidence="3">JCM 17712</strain>
    </source>
</reference>
<evidence type="ECO:0000313" key="2">
    <source>
        <dbReference type="EMBL" id="GAA5105887.1"/>
    </source>
</evidence>
<dbReference type="EMBL" id="BAABIZ010000004">
    <property type="protein sequence ID" value="GAA5105887.1"/>
    <property type="molecule type" value="Genomic_DNA"/>
</dbReference>
<organism evidence="2 3">
    <name type="scientific">Bartonella jaculi</name>
    <dbReference type="NCBI Taxonomy" id="686226"/>
    <lineage>
        <taxon>Bacteria</taxon>
        <taxon>Pseudomonadati</taxon>
        <taxon>Pseudomonadota</taxon>
        <taxon>Alphaproteobacteria</taxon>
        <taxon>Hyphomicrobiales</taxon>
        <taxon>Bartonellaceae</taxon>
        <taxon>Bartonella</taxon>
    </lineage>
</organism>
<gene>
    <name evidence="2" type="ORF">GCM10023261_05670</name>
</gene>
<dbReference type="RefSeq" id="WP_345114907.1">
    <property type="nucleotide sequence ID" value="NZ_BAABIZ010000004.1"/>
</dbReference>